<dbReference type="RefSeq" id="WP_173103686.1">
    <property type="nucleotide sequence ID" value="NZ_AP022822.1"/>
</dbReference>
<proteinExistence type="predicted"/>
<dbReference type="Pfam" id="PF13419">
    <property type="entry name" value="HAD_2"/>
    <property type="match status" value="1"/>
</dbReference>
<evidence type="ECO:0000313" key="2">
    <source>
        <dbReference type="Proteomes" id="UP000502998"/>
    </source>
</evidence>
<keyword evidence="2" id="KW-1185">Reference proteome</keyword>
<dbReference type="InterPro" id="IPR023198">
    <property type="entry name" value="PGP-like_dom2"/>
</dbReference>
<reference evidence="1 2" key="1">
    <citation type="submission" date="2020-02" db="EMBL/GenBank/DDBJ databases">
        <title>Characterization of vanA genotype vancomycin-resistant Enterococcus saigonensis VE80.</title>
        <authorList>
            <person name="Harada T."/>
            <person name="Motooka D."/>
            <person name="Nakamura S."/>
            <person name="Yamamoto Y."/>
            <person name="Kawahara R."/>
            <person name="Kawatsu K."/>
        </authorList>
    </citation>
    <scope>NUCLEOTIDE SEQUENCE [LARGE SCALE GENOMIC DNA]</scope>
    <source>
        <strain evidence="1 2">VE80</strain>
    </source>
</reference>
<dbReference type="SFLD" id="SFLDG01135">
    <property type="entry name" value="C1.5.6:_HAD__Beta-PGM__Phospha"/>
    <property type="match status" value="1"/>
</dbReference>
<dbReference type="SUPFAM" id="SSF56784">
    <property type="entry name" value="HAD-like"/>
    <property type="match status" value="1"/>
</dbReference>
<dbReference type="InterPro" id="IPR036412">
    <property type="entry name" value="HAD-like_sf"/>
</dbReference>
<gene>
    <name evidence="1" type="ORF">EsVE80_20740</name>
</gene>
<dbReference type="KEGG" id="esg:EsVE80_20740"/>
<dbReference type="InterPro" id="IPR023214">
    <property type="entry name" value="HAD_sf"/>
</dbReference>
<dbReference type="InterPro" id="IPR041492">
    <property type="entry name" value="HAD_2"/>
</dbReference>
<sequence>MTEMVIFDMDGLLLDSEQMYQRGWLKVAKNHGISLTEADMRGWSGQSASQTMNKLAAHFGSEEIVEKMKIEREFFIAEELAKGALQLKPYAKETLAKVKEKGLFCGLATSTLRQRGEMYLDYFQLASFFDAITFGDDVKALKPAPEIYLTTAAKVGADPKNTIAAEDSLTGAKAAMRAGMKVVLIPDQSLPANHRNPAEIGLKPFLEGTTLKVLWDWLDTTSEK</sequence>
<dbReference type="NCBIfam" id="TIGR01509">
    <property type="entry name" value="HAD-SF-IA-v3"/>
    <property type="match status" value="1"/>
</dbReference>
<accession>A0A679INW6</accession>
<dbReference type="EMBL" id="AP022822">
    <property type="protein sequence ID" value="BCA86551.1"/>
    <property type="molecule type" value="Genomic_DNA"/>
</dbReference>
<dbReference type="PRINTS" id="PR00413">
    <property type="entry name" value="HADHALOGNASE"/>
</dbReference>
<name>A0A679INW6_9ENTE</name>
<dbReference type="PANTHER" id="PTHR18901">
    <property type="entry name" value="2-DEOXYGLUCOSE-6-PHOSPHATE PHOSPHATASE 2"/>
    <property type="match status" value="1"/>
</dbReference>
<dbReference type="InterPro" id="IPR006439">
    <property type="entry name" value="HAD-SF_hydro_IA"/>
</dbReference>
<dbReference type="Proteomes" id="UP000502998">
    <property type="component" value="Chromosome"/>
</dbReference>
<dbReference type="SFLD" id="SFLDS00003">
    <property type="entry name" value="Haloacid_Dehalogenase"/>
    <property type="match status" value="1"/>
</dbReference>
<organism evidence="1 2">
    <name type="scientific">Enterococcus saigonensis</name>
    <dbReference type="NCBI Taxonomy" id="1805431"/>
    <lineage>
        <taxon>Bacteria</taxon>
        <taxon>Bacillati</taxon>
        <taxon>Bacillota</taxon>
        <taxon>Bacilli</taxon>
        <taxon>Lactobacillales</taxon>
        <taxon>Enterococcaceae</taxon>
        <taxon>Enterococcus</taxon>
    </lineage>
</organism>
<dbReference type="AlphaFoldDB" id="A0A679INW6"/>
<evidence type="ECO:0000313" key="1">
    <source>
        <dbReference type="EMBL" id="BCA86551.1"/>
    </source>
</evidence>
<protein>
    <submittedName>
        <fullName evidence="1">Haloacid dehalogenase</fullName>
    </submittedName>
</protein>
<dbReference type="Gene3D" id="3.40.50.1000">
    <property type="entry name" value="HAD superfamily/HAD-like"/>
    <property type="match status" value="1"/>
</dbReference>
<dbReference type="SFLD" id="SFLDG01129">
    <property type="entry name" value="C1.5:_HAD__Beta-PGM__Phosphata"/>
    <property type="match status" value="1"/>
</dbReference>
<dbReference type="Gene3D" id="1.10.150.240">
    <property type="entry name" value="Putative phosphatase, domain 2"/>
    <property type="match status" value="1"/>
</dbReference>
<dbReference type="PANTHER" id="PTHR18901:SF38">
    <property type="entry name" value="PSEUDOURIDINE-5'-PHOSPHATASE"/>
    <property type="match status" value="1"/>
</dbReference>